<name>A0A5D3CRR9_CUCMM</name>
<dbReference type="OrthoDB" id="1938246at2759"/>
<dbReference type="Proteomes" id="UP000321947">
    <property type="component" value="Unassembled WGS sequence"/>
</dbReference>
<dbReference type="GO" id="GO:0003964">
    <property type="term" value="F:RNA-directed DNA polymerase activity"/>
    <property type="evidence" value="ECO:0007669"/>
    <property type="project" value="UniProtKB-KW"/>
</dbReference>
<evidence type="ECO:0000313" key="2">
    <source>
        <dbReference type="EMBL" id="TYK14573.1"/>
    </source>
</evidence>
<proteinExistence type="predicted"/>
<dbReference type="AlphaFoldDB" id="A0A5D3CRR9"/>
<keyword evidence="2" id="KW-0548">Nucleotidyltransferase</keyword>
<dbReference type="EMBL" id="SSTD01009281">
    <property type="protein sequence ID" value="TYK14573.1"/>
    <property type="molecule type" value="Genomic_DNA"/>
</dbReference>
<organism evidence="2 4">
    <name type="scientific">Cucumis melo var. makuwa</name>
    <name type="common">Oriental melon</name>
    <dbReference type="NCBI Taxonomy" id="1194695"/>
    <lineage>
        <taxon>Eukaryota</taxon>
        <taxon>Viridiplantae</taxon>
        <taxon>Streptophyta</taxon>
        <taxon>Embryophyta</taxon>
        <taxon>Tracheophyta</taxon>
        <taxon>Spermatophyta</taxon>
        <taxon>Magnoliopsida</taxon>
        <taxon>eudicotyledons</taxon>
        <taxon>Gunneridae</taxon>
        <taxon>Pentapetalae</taxon>
        <taxon>rosids</taxon>
        <taxon>fabids</taxon>
        <taxon>Cucurbitales</taxon>
        <taxon>Cucurbitaceae</taxon>
        <taxon>Benincaseae</taxon>
        <taxon>Cucumis</taxon>
    </lineage>
</organism>
<accession>A0A5D3CRR9</accession>
<dbReference type="EMBL" id="SSTE01008830">
    <property type="protein sequence ID" value="KAA0054466.1"/>
    <property type="molecule type" value="Genomic_DNA"/>
</dbReference>
<evidence type="ECO:0000313" key="1">
    <source>
        <dbReference type="EMBL" id="KAA0054466.1"/>
    </source>
</evidence>
<gene>
    <name evidence="2" type="ORF">E5676_scaffold552G00630</name>
    <name evidence="1" type="ORF">E6C27_scaffold24G002380</name>
</gene>
<sequence>MFFSASGKKIRLKVVAQEIPNYMMSCFRISFSICKDLNNCCVQFLWNSSFAKSKTLRQMRLCCSENNLLGRVLRGTYFHNGIFLNVSYGKNPHSLGKEFCGVGVSSRKECDEGELKGRRVSSLINFERKWNEDLIKAKFIKSDANSILNMPFRSQDSNDDIYWGHDFKGQFSIKSAYHFAIESKDENRGWKDVAKSDRRKGKVESVVELVGSERQNKMPCTR</sequence>
<keyword evidence="2" id="KW-0808">Transferase</keyword>
<evidence type="ECO:0000313" key="4">
    <source>
        <dbReference type="Proteomes" id="UP000321947"/>
    </source>
</evidence>
<comment type="caution">
    <text evidence="2">The sequence shown here is derived from an EMBL/GenBank/DDBJ whole genome shotgun (WGS) entry which is preliminary data.</text>
</comment>
<dbReference type="Proteomes" id="UP000321393">
    <property type="component" value="Unassembled WGS sequence"/>
</dbReference>
<protein>
    <submittedName>
        <fullName evidence="1 2">Non-LTR retroelement reverse transcriptase</fullName>
    </submittedName>
</protein>
<evidence type="ECO:0000313" key="3">
    <source>
        <dbReference type="Proteomes" id="UP000321393"/>
    </source>
</evidence>
<reference evidence="3 4" key="1">
    <citation type="submission" date="2019-08" db="EMBL/GenBank/DDBJ databases">
        <title>Draft genome sequences of two oriental melons (Cucumis melo L. var makuwa).</title>
        <authorList>
            <person name="Kwon S.-Y."/>
        </authorList>
    </citation>
    <scope>NUCLEOTIDE SEQUENCE [LARGE SCALE GENOMIC DNA]</scope>
    <source>
        <strain evidence="4">cv. Chang Bougi</strain>
        <strain evidence="3">cv. SW 3</strain>
        <tissue evidence="2">Leaf</tissue>
    </source>
</reference>
<keyword evidence="2" id="KW-0695">RNA-directed DNA polymerase</keyword>